<comment type="caution">
    <text evidence="1">The sequence shown here is derived from an EMBL/GenBank/DDBJ whole genome shotgun (WGS) entry which is preliminary data.</text>
</comment>
<dbReference type="AlphaFoldDB" id="A0A4Y3WK49"/>
<dbReference type="InterPro" id="IPR034904">
    <property type="entry name" value="FSCA_dom_sf"/>
</dbReference>
<organism evidence="1 2">
    <name type="scientific">Pseudonocardia hydrocarbonoxydans</name>
    <dbReference type="NCBI Taxonomy" id="76726"/>
    <lineage>
        <taxon>Bacteria</taxon>
        <taxon>Bacillati</taxon>
        <taxon>Actinomycetota</taxon>
        <taxon>Actinomycetes</taxon>
        <taxon>Pseudonocardiales</taxon>
        <taxon>Pseudonocardiaceae</taxon>
        <taxon>Pseudonocardia</taxon>
    </lineage>
</organism>
<evidence type="ECO:0000313" key="1">
    <source>
        <dbReference type="EMBL" id="GEC18868.1"/>
    </source>
</evidence>
<dbReference type="Gene3D" id="3.30.300.130">
    <property type="entry name" value="Fe-S cluster assembly (FSCA)"/>
    <property type="match status" value="1"/>
</dbReference>
<sequence length="177" mass="18122">MASTDLDPAGLATRIEELLDGITAEAGPAAGHAAEELVRVLMRFYGCGLEQMVAIVRAGAGDTLVQRMAADPLVAGLLAVHDLHPVPLEQRLGHAMDTARRRLGAHGSGITLGEIDGEGRVHVQVPGGGCGADTVKDLVSAAIEESAPEVAGVVFDAVPAGPTLLQIGVRPAERVTS</sequence>
<protein>
    <submittedName>
        <fullName evidence="1">Thioredoxin</fullName>
    </submittedName>
</protein>
<accession>A0A4Y3WK49</accession>
<proteinExistence type="predicted"/>
<name>A0A4Y3WK49_9PSEU</name>
<evidence type="ECO:0000313" key="2">
    <source>
        <dbReference type="Proteomes" id="UP000320338"/>
    </source>
</evidence>
<dbReference type="Proteomes" id="UP000320338">
    <property type="component" value="Unassembled WGS sequence"/>
</dbReference>
<reference evidence="1 2" key="1">
    <citation type="submission" date="2019-06" db="EMBL/GenBank/DDBJ databases">
        <title>Whole genome shotgun sequence of Pseudonocardia hydrocarbonoxydans NBRC 14498.</title>
        <authorList>
            <person name="Hosoyama A."/>
            <person name="Uohara A."/>
            <person name="Ohji S."/>
            <person name="Ichikawa N."/>
        </authorList>
    </citation>
    <scope>NUCLEOTIDE SEQUENCE [LARGE SCALE GENOMIC DNA]</scope>
    <source>
        <strain evidence="1 2">NBRC 14498</strain>
    </source>
</reference>
<dbReference type="RefSeq" id="WP_141277475.1">
    <property type="nucleotide sequence ID" value="NZ_BAAARZ010000011.1"/>
</dbReference>
<dbReference type="OrthoDB" id="9798220at2"/>
<dbReference type="EMBL" id="BJNG01000011">
    <property type="protein sequence ID" value="GEC18868.1"/>
    <property type="molecule type" value="Genomic_DNA"/>
</dbReference>
<gene>
    <name evidence="1" type="ORF">PHY01_11510</name>
</gene>
<keyword evidence="2" id="KW-1185">Reference proteome</keyword>